<name>A0ABX4UWL7_9BURK</name>
<protein>
    <submittedName>
        <fullName evidence="1">Uncharacterized protein</fullName>
    </submittedName>
</protein>
<reference evidence="1 2" key="1">
    <citation type="submission" date="2018-01" db="EMBL/GenBank/DDBJ databases">
        <title>Whole genome analyses suggest that Burkholderia sensu lato contains two further novel genera in the rhizoxinica-symbiotica group Mycetohabitans gen. nov., and Trinickia gen. nov.: implications for the evolution of diazotrophy and nodulation in the Burkholderiaceae.</title>
        <authorList>
            <person name="Estrada-de los Santos P."/>
            <person name="Palmer M."/>
            <person name="Chavez-Ramirez B."/>
            <person name="Beukes C."/>
            <person name="Steenkamp E.T."/>
            <person name="Hirsch A.M."/>
            <person name="Manyaka P."/>
            <person name="Maluk M."/>
            <person name="Lafos M."/>
            <person name="Crook M."/>
            <person name="Gross E."/>
            <person name="Simon M.F."/>
            <person name="Bueno dos Reis Junior F."/>
            <person name="Poole P.S."/>
            <person name="Venter S.N."/>
            <person name="James E.K."/>
        </authorList>
    </citation>
    <scope>NUCLEOTIDE SEQUENCE [LARGE SCALE GENOMIC DNA]</scope>
    <source>
        <strain evidence="1 2">WSM 3937</strain>
    </source>
</reference>
<comment type="caution">
    <text evidence="1">The sequence shown here is derived from an EMBL/GenBank/DDBJ whole genome shotgun (WGS) entry which is preliminary data.</text>
</comment>
<keyword evidence="2" id="KW-1185">Reference proteome</keyword>
<evidence type="ECO:0000313" key="1">
    <source>
        <dbReference type="EMBL" id="PMS25171.1"/>
    </source>
</evidence>
<dbReference type="EMBL" id="PNXY01000030">
    <property type="protein sequence ID" value="PMS25171.1"/>
    <property type="molecule type" value="Genomic_DNA"/>
</dbReference>
<sequence length="66" mass="7202">MKGVAIAEHDEETLKEGAPLQMDSAMRMQCGGTAARNAGVQRGRVLYATPRAAQRSALTRRFLRVT</sequence>
<accession>A0ABX4UWL7</accession>
<gene>
    <name evidence="1" type="ORF">C0Z16_29500</name>
</gene>
<proteinExistence type="predicted"/>
<dbReference type="Proteomes" id="UP000235659">
    <property type="component" value="Unassembled WGS sequence"/>
</dbReference>
<organism evidence="1 2">
    <name type="scientific">Paraburkholderia rhynchosiae</name>
    <dbReference type="NCBI Taxonomy" id="487049"/>
    <lineage>
        <taxon>Bacteria</taxon>
        <taxon>Pseudomonadati</taxon>
        <taxon>Pseudomonadota</taxon>
        <taxon>Betaproteobacteria</taxon>
        <taxon>Burkholderiales</taxon>
        <taxon>Burkholderiaceae</taxon>
        <taxon>Paraburkholderia</taxon>
    </lineage>
</organism>
<evidence type="ECO:0000313" key="2">
    <source>
        <dbReference type="Proteomes" id="UP000235659"/>
    </source>
</evidence>